<feature type="transmembrane region" description="Helical" evidence="1">
    <location>
        <begin position="64"/>
        <end position="82"/>
    </location>
</feature>
<evidence type="ECO:0000256" key="1">
    <source>
        <dbReference type="SAM" id="Phobius"/>
    </source>
</evidence>
<evidence type="ECO:0000313" key="3">
    <source>
        <dbReference type="Proteomes" id="UP001430290"/>
    </source>
</evidence>
<gene>
    <name evidence="2" type="ORF">K7B09_12945</name>
</gene>
<protein>
    <submittedName>
        <fullName evidence="2">Uncharacterized protein</fullName>
    </submittedName>
</protein>
<feature type="transmembrane region" description="Helical" evidence="1">
    <location>
        <begin position="6"/>
        <end position="24"/>
    </location>
</feature>
<comment type="caution">
    <text evidence="2">The sequence shown here is derived from an EMBL/GenBank/DDBJ whole genome shotgun (WGS) entry which is preliminary data.</text>
</comment>
<dbReference type="RefSeq" id="WP_223629895.1">
    <property type="nucleotide sequence ID" value="NZ_JAIQDJ010000035.1"/>
</dbReference>
<accession>A0ABS7TH79</accession>
<keyword evidence="3" id="KW-1185">Reference proteome</keyword>
<name>A0ABS7TH79_9GAMM</name>
<sequence length="94" mass="10312">MASEPTALTVLMVAGLLPVLLLFRRYPRRLGRTRELAVNLAAGSGALLPVALTRLELVQAPLGIYALAYFALYFAGLLVFNWRQEQLSRRGPAS</sequence>
<proteinExistence type="predicted"/>
<dbReference type="EMBL" id="JAIQDJ010000035">
    <property type="protein sequence ID" value="MBZ4187229.1"/>
    <property type="molecule type" value="Genomic_DNA"/>
</dbReference>
<keyword evidence="1" id="KW-0812">Transmembrane</keyword>
<keyword evidence="1" id="KW-0472">Membrane</keyword>
<dbReference type="Proteomes" id="UP001430290">
    <property type="component" value="Unassembled WGS sequence"/>
</dbReference>
<organism evidence="2 3">
    <name type="scientific">Thermomonas beijingensis</name>
    <dbReference type="NCBI Taxonomy" id="2872701"/>
    <lineage>
        <taxon>Bacteria</taxon>
        <taxon>Pseudomonadati</taxon>
        <taxon>Pseudomonadota</taxon>
        <taxon>Gammaproteobacteria</taxon>
        <taxon>Lysobacterales</taxon>
        <taxon>Lysobacteraceae</taxon>
        <taxon>Thermomonas</taxon>
    </lineage>
</organism>
<feature type="transmembrane region" description="Helical" evidence="1">
    <location>
        <begin position="36"/>
        <end position="52"/>
    </location>
</feature>
<keyword evidence="1" id="KW-1133">Transmembrane helix</keyword>
<reference evidence="2" key="1">
    <citation type="submission" date="2021-09" db="EMBL/GenBank/DDBJ databases">
        <authorList>
            <person name="Wu T."/>
            <person name="Guo S.Z."/>
        </authorList>
    </citation>
    <scope>NUCLEOTIDE SEQUENCE</scope>
    <source>
        <strain evidence="2">RSS-23</strain>
    </source>
</reference>
<evidence type="ECO:0000313" key="2">
    <source>
        <dbReference type="EMBL" id="MBZ4187229.1"/>
    </source>
</evidence>